<feature type="region of interest" description="Disordered" evidence="1">
    <location>
        <begin position="88"/>
        <end position="112"/>
    </location>
</feature>
<proteinExistence type="predicted"/>
<protein>
    <submittedName>
        <fullName evidence="2">Uncharacterized protein</fullName>
    </submittedName>
</protein>
<reference evidence="2 3" key="1">
    <citation type="submission" date="2019-05" db="EMBL/GenBank/DDBJ databases">
        <title>Another draft genome of Portunus trituberculatus and its Hox gene families provides insights of decapod evolution.</title>
        <authorList>
            <person name="Jeong J.-H."/>
            <person name="Song I."/>
            <person name="Kim S."/>
            <person name="Choi T."/>
            <person name="Kim D."/>
            <person name="Ryu S."/>
            <person name="Kim W."/>
        </authorList>
    </citation>
    <scope>NUCLEOTIDE SEQUENCE [LARGE SCALE GENOMIC DNA]</scope>
    <source>
        <tissue evidence="2">Muscle</tissue>
    </source>
</reference>
<sequence length="112" mass="12075">MPPIGSSSPATFRLTQWFLPTAAFLCPDTTQLPSISSPQATFSLIKWFLIAASPLDIPHSSPIPSPPTVYRPLESSLHTSLSKFARKSKPPAIFGPSSPESHSLSLPIRHLG</sequence>
<feature type="compositionally biased region" description="Low complexity" evidence="1">
    <location>
        <begin position="96"/>
        <end position="112"/>
    </location>
</feature>
<accession>A0A5B7EM58</accession>
<dbReference type="AlphaFoldDB" id="A0A5B7EM58"/>
<evidence type="ECO:0000313" key="2">
    <source>
        <dbReference type="EMBL" id="MPC35262.1"/>
    </source>
</evidence>
<evidence type="ECO:0000256" key="1">
    <source>
        <dbReference type="SAM" id="MobiDB-lite"/>
    </source>
</evidence>
<name>A0A5B7EM58_PORTR</name>
<dbReference type="EMBL" id="VSRR010003233">
    <property type="protein sequence ID" value="MPC35262.1"/>
    <property type="molecule type" value="Genomic_DNA"/>
</dbReference>
<dbReference type="Proteomes" id="UP000324222">
    <property type="component" value="Unassembled WGS sequence"/>
</dbReference>
<keyword evidence="3" id="KW-1185">Reference proteome</keyword>
<evidence type="ECO:0000313" key="3">
    <source>
        <dbReference type="Proteomes" id="UP000324222"/>
    </source>
</evidence>
<comment type="caution">
    <text evidence="2">The sequence shown here is derived from an EMBL/GenBank/DDBJ whole genome shotgun (WGS) entry which is preliminary data.</text>
</comment>
<organism evidence="2 3">
    <name type="scientific">Portunus trituberculatus</name>
    <name type="common">Swimming crab</name>
    <name type="synonym">Neptunus trituberculatus</name>
    <dbReference type="NCBI Taxonomy" id="210409"/>
    <lineage>
        <taxon>Eukaryota</taxon>
        <taxon>Metazoa</taxon>
        <taxon>Ecdysozoa</taxon>
        <taxon>Arthropoda</taxon>
        <taxon>Crustacea</taxon>
        <taxon>Multicrustacea</taxon>
        <taxon>Malacostraca</taxon>
        <taxon>Eumalacostraca</taxon>
        <taxon>Eucarida</taxon>
        <taxon>Decapoda</taxon>
        <taxon>Pleocyemata</taxon>
        <taxon>Brachyura</taxon>
        <taxon>Eubrachyura</taxon>
        <taxon>Portunoidea</taxon>
        <taxon>Portunidae</taxon>
        <taxon>Portuninae</taxon>
        <taxon>Portunus</taxon>
    </lineage>
</organism>
<gene>
    <name evidence="2" type="ORF">E2C01_028681</name>
</gene>